<dbReference type="PANTHER" id="PTHR13847">
    <property type="entry name" value="SARCOSINE DEHYDROGENASE-RELATED"/>
    <property type="match status" value="1"/>
</dbReference>
<dbReference type="PANTHER" id="PTHR13847:SF287">
    <property type="entry name" value="FAD-DEPENDENT OXIDOREDUCTASE DOMAIN-CONTAINING PROTEIN 1"/>
    <property type="match status" value="1"/>
</dbReference>
<evidence type="ECO:0000313" key="4">
    <source>
        <dbReference type="Proteomes" id="UP000051913"/>
    </source>
</evidence>
<gene>
    <name evidence="3" type="ORF">CP49_03835</name>
</gene>
<proteinExistence type="predicted"/>
<sequence>MTKLADAIVVGGGIHGCSTALHMCLAGMKPVLIEKDYAGRHASGVNAGGVRQLARHVAEIPLSIRSMGIWERIEELVDDTCSFESHGQVLVAENDAEFDACRARVAELNALGFTHEELIDGPELRRLVPAVAESCPGGVVSRRDGAADPARTTTAFRRKAAALGATVCEGVAATNIRKEDGLWRVDVGADTYAGPVLVNAAGAWAGRMAAALGEPVPVETVAPMLMITSRVPRFIDPVVILRGRKLSFKQFANGTVLIGGGHLATPDQDRNETVLDWRSLAISARTVFELFPVMRSAAIVRAWAGIEARTRDELPVLGPSARHAGLYHQFGFSLHGFQLGPGAGAVMTELIANGGTQTRIGDLSIDRFHPSTPWNPR</sequence>
<comment type="caution">
    <text evidence="3">The sequence shown here is derived from an EMBL/GenBank/DDBJ whole genome shotgun (WGS) entry which is preliminary data.</text>
</comment>
<organism evidence="3 4">
    <name type="scientific">Bradyrhizobium valentinum</name>
    <dbReference type="NCBI Taxonomy" id="1518501"/>
    <lineage>
        <taxon>Bacteria</taxon>
        <taxon>Pseudomonadati</taxon>
        <taxon>Pseudomonadota</taxon>
        <taxon>Alphaproteobacteria</taxon>
        <taxon>Hyphomicrobiales</taxon>
        <taxon>Nitrobacteraceae</taxon>
        <taxon>Bradyrhizobium</taxon>
    </lineage>
</organism>
<dbReference type="RefSeq" id="WP_057852858.1">
    <property type="nucleotide sequence ID" value="NZ_LLXX01000143.1"/>
</dbReference>
<dbReference type="InterPro" id="IPR036188">
    <property type="entry name" value="FAD/NAD-bd_sf"/>
</dbReference>
<dbReference type="GO" id="GO:0016491">
    <property type="term" value="F:oxidoreductase activity"/>
    <property type="evidence" value="ECO:0007669"/>
    <property type="project" value="UniProtKB-KW"/>
</dbReference>
<feature type="domain" description="FAD dependent oxidoreductase" evidence="2">
    <location>
        <begin position="6"/>
        <end position="350"/>
    </location>
</feature>
<accession>A0A0R3L599</accession>
<protein>
    <submittedName>
        <fullName evidence="3">FAD-dependent oxidoreductase</fullName>
    </submittedName>
</protein>
<dbReference type="Proteomes" id="UP000051913">
    <property type="component" value="Unassembled WGS sequence"/>
</dbReference>
<dbReference type="STRING" id="1518501.CQ10_09415"/>
<dbReference type="InterPro" id="IPR006076">
    <property type="entry name" value="FAD-dep_OxRdtase"/>
</dbReference>
<evidence type="ECO:0000259" key="2">
    <source>
        <dbReference type="Pfam" id="PF01266"/>
    </source>
</evidence>
<dbReference type="EMBL" id="LLXX01000143">
    <property type="protein sequence ID" value="KRR03090.1"/>
    <property type="molecule type" value="Genomic_DNA"/>
</dbReference>
<evidence type="ECO:0000256" key="1">
    <source>
        <dbReference type="ARBA" id="ARBA00023002"/>
    </source>
</evidence>
<dbReference type="Gene3D" id="3.30.9.10">
    <property type="entry name" value="D-Amino Acid Oxidase, subunit A, domain 2"/>
    <property type="match status" value="1"/>
</dbReference>
<dbReference type="GO" id="GO:0005737">
    <property type="term" value="C:cytoplasm"/>
    <property type="evidence" value="ECO:0007669"/>
    <property type="project" value="TreeGrafter"/>
</dbReference>
<name>A0A0R3L599_9BRAD</name>
<dbReference type="Gene3D" id="3.50.50.60">
    <property type="entry name" value="FAD/NAD(P)-binding domain"/>
    <property type="match status" value="1"/>
</dbReference>
<reference evidence="3 4" key="1">
    <citation type="submission" date="2014-03" db="EMBL/GenBank/DDBJ databases">
        <title>Bradyrhizobium valentinum sp. nov., isolated from effective nodules of Lupinus mariae-josephae, a lupine endemic of basic-lime soils in Eastern Spain.</title>
        <authorList>
            <person name="Duran D."/>
            <person name="Rey L."/>
            <person name="Navarro A."/>
            <person name="Busquets A."/>
            <person name="Imperial J."/>
            <person name="Ruiz-Argueso T."/>
        </authorList>
    </citation>
    <scope>NUCLEOTIDE SEQUENCE [LARGE SCALE GENOMIC DNA]</scope>
    <source>
        <strain evidence="3 4">LmjM3</strain>
    </source>
</reference>
<evidence type="ECO:0000313" key="3">
    <source>
        <dbReference type="EMBL" id="KRR03090.1"/>
    </source>
</evidence>
<dbReference type="AlphaFoldDB" id="A0A0R3L599"/>
<keyword evidence="1" id="KW-0560">Oxidoreductase</keyword>
<dbReference type="SUPFAM" id="SSF51905">
    <property type="entry name" value="FAD/NAD(P)-binding domain"/>
    <property type="match status" value="1"/>
</dbReference>
<dbReference type="Pfam" id="PF01266">
    <property type="entry name" value="DAO"/>
    <property type="match status" value="1"/>
</dbReference>
<keyword evidence="4" id="KW-1185">Reference proteome</keyword>